<comment type="similarity">
    <text evidence="1">Belongs to the type-I restriction system S methylase family.</text>
</comment>
<dbReference type="GO" id="GO:0003677">
    <property type="term" value="F:DNA binding"/>
    <property type="evidence" value="ECO:0007669"/>
    <property type="project" value="UniProtKB-KW"/>
</dbReference>
<keyword evidence="3" id="KW-0238">DNA-binding</keyword>
<proteinExistence type="inferred from homology"/>
<dbReference type="GO" id="GO:0009307">
    <property type="term" value="P:DNA restriction-modification system"/>
    <property type="evidence" value="ECO:0007669"/>
    <property type="project" value="UniProtKB-KW"/>
</dbReference>
<feature type="coiled-coil region" evidence="4">
    <location>
        <begin position="366"/>
        <end position="393"/>
    </location>
</feature>
<dbReference type="Gene3D" id="1.10.287.1120">
    <property type="entry name" value="Bipartite methylase S protein"/>
    <property type="match status" value="1"/>
</dbReference>
<feature type="domain" description="Type I restriction modification DNA specificity" evidence="5">
    <location>
        <begin position="3"/>
        <end position="174"/>
    </location>
</feature>
<dbReference type="EMBL" id="BSDS01000001">
    <property type="protein sequence ID" value="GLI38691.1"/>
    <property type="molecule type" value="Genomic_DNA"/>
</dbReference>
<organism evidence="6 7">
    <name type="scientific">Geobacter hydrogenophilus</name>
    <dbReference type="NCBI Taxonomy" id="40983"/>
    <lineage>
        <taxon>Bacteria</taxon>
        <taxon>Pseudomonadati</taxon>
        <taxon>Thermodesulfobacteriota</taxon>
        <taxon>Desulfuromonadia</taxon>
        <taxon>Geobacterales</taxon>
        <taxon>Geobacteraceae</taxon>
        <taxon>Geobacter</taxon>
    </lineage>
</organism>
<dbReference type="PANTHER" id="PTHR30408:SF12">
    <property type="entry name" value="TYPE I RESTRICTION ENZYME MJAVIII SPECIFICITY SUBUNIT"/>
    <property type="match status" value="1"/>
</dbReference>
<reference evidence="6" key="1">
    <citation type="submission" date="2022-12" db="EMBL/GenBank/DDBJ databases">
        <title>Reference genome sequencing for broad-spectrum identification of bacterial and archaeal isolates by mass spectrometry.</title>
        <authorList>
            <person name="Sekiguchi Y."/>
            <person name="Tourlousse D.M."/>
        </authorList>
    </citation>
    <scope>NUCLEOTIDE SEQUENCE</scope>
    <source>
        <strain evidence="6">H2</strain>
    </source>
</reference>
<keyword evidence="2" id="KW-0680">Restriction system</keyword>
<gene>
    <name evidence="6" type="ORF">GHYDROH2_21920</name>
</gene>
<dbReference type="GO" id="GO:0004519">
    <property type="term" value="F:endonuclease activity"/>
    <property type="evidence" value="ECO:0007669"/>
    <property type="project" value="UniProtKB-KW"/>
</dbReference>
<evidence type="ECO:0000313" key="6">
    <source>
        <dbReference type="EMBL" id="GLI38691.1"/>
    </source>
</evidence>
<keyword evidence="6" id="KW-0378">Hydrolase</keyword>
<keyword evidence="4" id="KW-0175">Coiled coil</keyword>
<accession>A0A9W6G1A7</accession>
<comment type="caution">
    <text evidence="6">The sequence shown here is derived from an EMBL/GenBank/DDBJ whole genome shotgun (WGS) entry which is preliminary data.</text>
</comment>
<dbReference type="AlphaFoldDB" id="A0A9W6G1A7"/>
<dbReference type="RefSeq" id="WP_214185039.1">
    <property type="nucleotide sequence ID" value="NZ_BSDS01000001.1"/>
</dbReference>
<dbReference type="InterPro" id="IPR000055">
    <property type="entry name" value="Restrct_endonuc_typeI_TRD"/>
</dbReference>
<dbReference type="PANTHER" id="PTHR30408">
    <property type="entry name" value="TYPE-1 RESTRICTION ENZYME ECOKI SPECIFICITY PROTEIN"/>
    <property type="match status" value="1"/>
</dbReference>
<evidence type="ECO:0000256" key="1">
    <source>
        <dbReference type="ARBA" id="ARBA00010923"/>
    </source>
</evidence>
<keyword evidence="6" id="KW-0255">Endonuclease</keyword>
<dbReference type="Pfam" id="PF01420">
    <property type="entry name" value="Methylase_S"/>
    <property type="match status" value="2"/>
</dbReference>
<evidence type="ECO:0000256" key="3">
    <source>
        <dbReference type="ARBA" id="ARBA00023125"/>
    </source>
</evidence>
<dbReference type="InterPro" id="IPR052021">
    <property type="entry name" value="Type-I_RS_S_subunit"/>
</dbReference>
<dbReference type="Gene3D" id="3.90.220.20">
    <property type="entry name" value="DNA methylase specificity domains"/>
    <property type="match status" value="2"/>
</dbReference>
<name>A0A9W6G1A7_9BACT</name>
<keyword evidence="6" id="KW-0540">Nuclease</keyword>
<protein>
    <submittedName>
        <fullName evidence="6">Type I restriction endonuclease</fullName>
    </submittedName>
</protein>
<feature type="domain" description="Type I restriction modification DNA specificity" evidence="5">
    <location>
        <begin position="212"/>
        <end position="382"/>
    </location>
</feature>
<evidence type="ECO:0000256" key="4">
    <source>
        <dbReference type="SAM" id="Coils"/>
    </source>
</evidence>
<sequence length="404" mass="45653">MRKFTLCQIASVQQGYTFKPEYQGNVSGKWMYVKVGDLNSQGNLKYVSKTQNYINDDVLLKMQAKPFSAGSIVFPRVGAALRCNNKRILTQDCLTDDNVLVITVANKAECFSEFLYYWFESQDLQRFCNDGSVPVINGSNLKKQIVSLPPLPEQTAISDLLSTWDEAIDKTERLIAAKEKRYSGLSGKLLFGNSGTGSATAKSTRWFVVPNHWKIVKIGNVAKEVKATNEAGETIPVLSCTKHEGLVDSLSYFGKQVFSLDTSTYKVVSRGEFAYATNHIEEGSIGYQDYYDRGLVSPMYTVFKTNQTLDDNYLYKVLKTETYRHIFQVNTSASVDRRGSLRWNEFAKLPIPLPPIEEQQQISTILNTARQEIDLLKQQVDALRRQKHGLMQKLLTGAWRVRVG</sequence>
<evidence type="ECO:0000313" key="7">
    <source>
        <dbReference type="Proteomes" id="UP001144352"/>
    </source>
</evidence>
<dbReference type="InterPro" id="IPR044946">
    <property type="entry name" value="Restrct_endonuc_typeI_TRD_sf"/>
</dbReference>
<evidence type="ECO:0000259" key="5">
    <source>
        <dbReference type="Pfam" id="PF01420"/>
    </source>
</evidence>
<keyword evidence="7" id="KW-1185">Reference proteome</keyword>
<evidence type="ECO:0000256" key="2">
    <source>
        <dbReference type="ARBA" id="ARBA00022747"/>
    </source>
</evidence>
<dbReference type="Proteomes" id="UP001144352">
    <property type="component" value="Unassembled WGS sequence"/>
</dbReference>
<dbReference type="SUPFAM" id="SSF116734">
    <property type="entry name" value="DNA methylase specificity domain"/>
    <property type="match status" value="2"/>
</dbReference>